<keyword evidence="3" id="KW-1185">Reference proteome</keyword>
<gene>
    <name evidence="2" type="ORF">JZ751_016046</name>
</gene>
<evidence type="ECO:0000256" key="1">
    <source>
        <dbReference type="SAM" id="MobiDB-lite"/>
    </source>
</evidence>
<evidence type="ECO:0000313" key="2">
    <source>
        <dbReference type="EMBL" id="KAG9342609.1"/>
    </source>
</evidence>
<proteinExistence type="predicted"/>
<comment type="caution">
    <text evidence="2">The sequence shown here is derived from an EMBL/GenBank/DDBJ whole genome shotgun (WGS) entry which is preliminary data.</text>
</comment>
<dbReference type="Proteomes" id="UP000824540">
    <property type="component" value="Unassembled WGS sequence"/>
</dbReference>
<reference evidence="2" key="1">
    <citation type="thesis" date="2021" institute="BYU ScholarsArchive" country="Provo, UT, USA">
        <title>Applications of and Algorithms for Genome Assembly and Genomic Analyses with an Emphasis on Marine Teleosts.</title>
        <authorList>
            <person name="Pickett B.D."/>
        </authorList>
    </citation>
    <scope>NUCLEOTIDE SEQUENCE</scope>
    <source>
        <strain evidence="2">HI-2016</strain>
    </source>
</reference>
<evidence type="ECO:0000313" key="3">
    <source>
        <dbReference type="Proteomes" id="UP000824540"/>
    </source>
</evidence>
<name>A0A8T2NQW4_9TELE</name>
<dbReference type="EMBL" id="JAFBMS010000027">
    <property type="protein sequence ID" value="KAG9342609.1"/>
    <property type="molecule type" value="Genomic_DNA"/>
</dbReference>
<sequence>MKPSLSDSQVTAPQRESPDNPLLFLDTSDPSENPDPVTKGLSQFPFPADPGPVLISTLKWLSLKKRQAVADTVADRPDKVRESERERERELEGGHLPPLRVFGQAERG</sequence>
<protein>
    <submittedName>
        <fullName evidence="2">Uncharacterized protein</fullName>
    </submittedName>
</protein>
<organism evidence="2 3">
    <name type="scientific">Albula glossodonta</name>
    <name type="common">roundjaw bonefish</name>
    <dbReference type="NCBI Taxonomy" id="121402"/>
    <lineage>
        <taxon>Eukaryota</taxon>
        <taxon>Metazoa</taxon>
        <taxon>Chordata</taxon>
        <taxon>Craniata</taxon>
        <taxon>Vertebrata</taxon>
        <taxon>Euteleostomi</taxon>
        <taxon>Actinopterygii</taxon>
        <taxon>Neopterygii</taxon>
        <taxon>Teleostei</taxon>
        <taxon>Albuliformes</taxon>
        <taxon>Albulidae</taxon>
        <taxon>Albula</taxon>
    </lineage>
</organism>
<feature type="region of interest" description="Disordered" evidence="1">
    <location>
        <begin position="1"/>
        <end position="48"/>
    </location>
</feature>
<feature type="region of interest" description="Disordered" evidence="1">
    <location>
        <begin position="71"/>
        <end position="108"/>
    </location>
</feature>
<feature type="compositionally biased region" description="Basic and acidic residues" evidence="1">
    <location>
        <begin position="73"/>
        <end position="93"/>
    </location>
</feature>
<feature type="compositionally biased region" description="Polar residues" evidence="1">
    <location>
        <begin position="1"/>
        <end position="14"/>
    </location>
</feature>
<accession>A0A8T2NQW4</accession>
<dbReference type="AlphaFoldDB" id="A0A8T2NQW4"/>